<protein>
    <recommendedName>
        <fullName evidence="7">EamA domain-containing protein</fullName>
    </recommendedName>
</protein>
<feature type="transmembrane region" description="Helical" evidence="6">
    <location>
        <begin position="252"/>
        <end position="272"/>
    </location>
</feature>
<dbReference type="Pfam" id="PF00892">
    <property type="entry name" value="EamA"/>
    <property type="match status" value="2"/>
</dbReference>
<feature type="transmembrane region" description="Helical" evidence="6">
    <location>
        <begin position="212"/>
        <end position="232"/>
    </location>
</feature>
<organism evidence="8 9">
    <name type="scientific">Hohenbuehelia grisea</name>
    <dbReference type="NCBI Taxonomy" id="104357"/>
    <lineage>
        <taxon>Eukaryota</taxon>
        <taxon>Fungi</taxon>
        <taxon>Dikarya</taxon>
        <taxon>Basidiomycota</taxon>
        <taxon>Agaricomycotina</taxon>
        <taxon>Agaricomycetes</taxon>
        <taxon>Agaricomycetidae</taxon>
        <taxon>Agaricales</taxon>
        <taxon>Pleurotineae</taxon>
        <taxon>Pleurotaceae</taxon>
        <taxon>Hohenbuehelia</taxon>
    </lineage>
</organism>
<feature type="region of interest" description="Disordered" evidence="5">
    <location>
        <begin position="411"/>
        <end position="434"/>
    </location>
</feature>
<keyword evidence="2 6" id="KW-0812">Transmembrane</keyword>
<evidence type="ECO:0000256" key="1">
    <source>
        <dbReference type="ARBA" id="ARBA00004141"/>
    </source>
</evidence>
<evidence type="ECO:0000256" key="2">
    <source>
        <dbReference type="ARBA" id="ARBA00022692"/>
    </source>
</evidence>
<evidence type="ECO:0000256" key="4">
    <source>
        <dbReference type="ARBA" id="ARBA00023136"/>
    </source>
</evidence>
<feature type="transmembrane region" description="Helical" evidence="6">
    <location>
        <begin position="149"/>
        <end position="170"/>
    </location>
</feature>
<comment type="caution">
    <text evidence="8">The sequence shown here is derived from an EMBL/GenBank/DDBJ whole genome shotgun (WGS) entry which is preliminary data.</text>
</comment>
<accession>A0ABR3IY89</accession>
<feature type="transmembrane region" description="Helical" evidence="6">
    <location>
        <begin position="370"/>
        <end position="388"/>
    </location>
</feature>
<feature type="transmembrane region" description="Helical" evidence="6">
    <location>
        <begin position="284"/>
        <end position="303"/>
    </location>
</feature>
<dbReference type="EMBL" id="JASNQZ010000014">
    <property type="protein sequence ID" value="KAL0948223.1"/>
    <property type="molecule type" value="Genomic_DNA"/>
</dbReference>
<feature type="transmembrane region" description="Helical" evidence="6">
    <location>
        <begin position="182"/>
        <end position="200"/>
    </location>
</feature>
<name>A0ABR3IY89_9AGAR</name>
<keyword evidence="4 6" id="KW-0472">Membrane</keyword>
<evidence type="ECO:0000313" key="8">
    <source>
        <dbReference type="EMBL" id="KAL0948223.1"/>
    </source>
</evidence>
<evidence type="ECO:0000256" key="3">
    <source>
        <dbReference type="ARBA" id="ARBA00022989"/>
    </source>
</evidence>
<gene>
    <name evidence="8" type="ORF">HGRIS_010827</name>
</gene>
<reference evidence="9" key="1">
    <citation type="submission" date="2024-06" db="EMBL/GenBank/DDBJ databases">
        <title>Multi-omics analyses provide insights into the biosynthesis of the anticancer antibiotic pleurotin in Hohenbuehelia grisea.</title>
        <authorList>
            <person name="Weaver J.A."/>
            <person name="Alberti F."/>
        </authorList>
    </citation>
    <scope>NUCLEOTIDE SEQUENCE [LARGE SCALE GENOMIC DNA]</scope>
    <source>
        <strain evidence="9">T-177</strain>
    </source>
</reference>
<feature type="transmembrane region" description="Helical" evidence="6">
    <location>
        <begin position="315"/>
        <end position="335"/>
    </location>
</feature>
<feature type="domain" description="EamA" evidence="7">
    <location>
        <begin position="85"/>
        <end position="222"/>
    </location>
</feature>
<evidence type="ECO:0000259" key="7">
    <source>
        <dbReference type="Pfam" id="PF00892"/>
    </source>
</evidence>
<dbReference type="Proteomes" id="UP001556367">
    <property type="component" value="Unassembled WGS sequence"/>
</dbReference>
<dbReference type="PANTHER" id="PTHR22911">
    <property type="entry name" value="ACYL-MALONYL CONDENSING ENZYME-RELATED"/>
    <property type="match status" value="1"/>
</dbReference>
<dbReference type="SUPFAM" id="SSF103481">
    <property type="entry name" value="Multidrug resistance efflux transporter EmrE"/>
    <property type="match status" value="2"/>
</dbReference>
<evidence type="ECO:0000256" key="5">
    <source>
        <dbReference type="SAM" id="MobiDB-lite"/>
    </source>
</evidence>
<dbReference type="InterPro" id="IPR037185">
    <property type="entry name" value="EmrE-like"/>
</dbReference>
<sequence length="434" mass="47298">MPCSLDFLKRRTFSVRSVRVTKHQFTVHRGCHCRVSTIFIMPSNRLRGESEDFRDSVGPRASPQAPHSAYHRVLARLVYTIEQNSGLLYVVASQACFSAMNVSVKVLNSLDPPVPTMEIINVRMVITYICCMLYMLLRKVEDPWLGPKGVRILLVLRGFGGFFGLFGMYYSLQYLSVSDATVITFLAPLSTALAGSILLGENFTRKEIFAGLLSLFGVVLIARPAFLFGFMVDQDGQPQSDSPDKGNSAQRLGAVGIALFGVIGSTCAYISLRAIGTRAHSMHSTTSFAAQCVLVSTLGMSVSRTPIVVPTSLDWMALLFLIGIFGFIGQTFLAIGLQKETAGRGAMAIYTQIIFAGALEHIFLRSTPSLLSTLGTIIIISSAIYVAMTKKTEVSATKSVTLQDIDDSAERGLLNSGDEHPELNDELSFPPKPQ</sequence>
<dbReference type="InterPro" id="IPR000620">
    <property type="entry name" value="EamA_dom"/>
</dbReference>
<proteinExistence type="predicted"/>
<evidence type="ECO:0000256" key="6">
    <source>
        <dbReference type="SAM" id="Phobius"/>
    </source>
</evidence>
<keyword evidence="9" id="KW-1185">Reference proteome</keyword>
<keyword evidence="3 6" id="KW-1133">Transmembrane helix</keyword>
<feature type="transmembrane region" description="Helical" evidence="6">
    <location>
        <begin position="119"/>
        <end position="137"/>
    </location>
</feature>
<feature type="transmembrane region" description="Helical" evidence="6">
    <location>
        <begin position="86"/>
        <end position="107"/>
    </location>
</feature>
<feature type="domain" description="EamA" evidence="7">
    <location>
        <begin position="261"/>
        <end position="386"/>
    </location>
</feature>
<comment type="subcellular location">
    <subcellularLocation>
        <location evidence="1">Membrane</location>
        <topology evidence="1">Multi-pass membrane protein</topology>
    </subcellularLocation>
</comment>
<feature type="transmembrane region" description="Helical" evidence="6">
    <location>
        <begin position="347"/>
        <end position="364"/>
    </location>
</feature>
<evidence type="ECO:0000313" key="9">
    <source>
        <dbReference type="Proteomes" id="UP001556367"/>
    </source>
</evidence>
<dbReference type="PANTHER" id="PTHR22911:SF6">
    <property type="entry name" value="SOLUTE CARRIER FAMILY 35 MEMBER G1"/>
    <property type="match status" value="1"/>
</dbReference>